<dbReference type="Proteomes" id="UP001147782">
    <property type="component" value="Unassembled WGS sequence"/>
</dbReference>
<dbReference type="Gene3D" id="6.10.280.100">
    <property type="match status" value="1"/>
</dbReference>
<comment type="caution">
    <text evidence="2">The sequence shown here is derived from an EMBL/GenBank/DDBJ whole genome shotgun (WGS) entry which is preliminary data.</text>
</comment>
<evidence type="ECO:0000313" key="2">
    <source>
        <dbReference type="EMBL" id="KAJ5367919.1"/>
    </source>
</evidence>
<dbReference type="GeneID" id="81439777"/>
<reference evidence="2" key="2">
    <citation type="journal article" date="2023" name="IMA Fungus">
        <title>Comparative genomic study of the Penicillium genus elucidates a diverse pangenome and 15 lateral gene transfer events.</title>
        <authorList>
            <person name="Petersen C."/>
            <person name="Sorensen T."/>
            <person name="Nielsen M.R."/>
            <person name="Sondergaard T.E."/>
            <person name="Sorensen J.L."/>
            <person name="Fitzpatrick D.A."/>
            <person name="Frisvad J.C."/>
            <person name="Nielsen K.L."/>
        </authorList>
    </citation>
    <scope>NUCLEOTIDE SEQUENCE</scope>
    <source>
        <strain evidence="2">IBT 29864</strain>
    </source>
</reference>
<gene>
    <name evidence="2" type="ORF">N7496_007679</name>
</gene>
<accession>A0A9W9RYX9</accession>
<feature type="region of interest" description="Disordered" evidence="1">
    <location>
        <begin position="28"/>
        <end position="99"/>
    </location>
</feature>
<keyword evidence="3" id="KW-1185">Reference proteome</keyword>
<evidence type="ECO:0000313" key="3">
    <source>
        <dbReference type="Proteomes" id="UP001147782"/>
    </source>
</evidence>
<dbReference type="RefSeq" id="XP_056552661.1">
    <property type="nucleotide sequence ID" value="XM_056700598.1"/>
</dbReference>
<reference evidence="2" key="1">
    <citation type="submission" date="2022-11" db="EMBL/GenBank/DDBJ databases">
        <authorList>
            <person name="Petersen C."/>
        </authorList>
    </citation>
    <scope>NUCLEOTIDE SEQUENCE</scope>
    <source>
        <strain evidence="2">IBT 29864</strain>
    </source>
</reference>
<proteinExistence type="predicted"/>
<organism evidence="2 3">
    <name type="scientific">Penicillium cataractarum</name>
    <dbReference type="NCBI Taxonomy" id="2100454"/>
    <lineage>
        <taxon>Eukaryota</taxon>
        <taxon>Fungi</taxon>
        <taxon>Dikarya</taxon>
        <taxon>Ascomycota</taxon>
        <taxon>Pezizomycotina</taxon>
        <taxon>Eurotiomycetes</taxon>
        <taxon>Eurotiomycetidae</taxon>
        <taxon>Eurotiales</taxon>
        <taxon>Aspergillaceae</taxon>
        <taxon>Penicillium</taxon>
    </lineage>
</organism>
<dbReference type="AlphaFoldDB" id="A0A9W9RYX9"/>
<protein>
    <submittedName>
        <fullName evidence="2">Uncharacterized protein</fullName>
    </submittedName>
</protein>
<dbReference type="OrthoDB" id="4526738at2759"/>
<feature type="compositionally biased region" description="Basic and acidic residues" evidence="1">
    <location>
        <begin position="64"/>
        <end position="87"/>
    </location>
</feature>
<sequence>MSGAAYDKASEPIIVDVSKPDNYTIRAKESASNARQKIAETFEPGDTKTTTRRMSDTPTSMRDQFTKSSEESAEEGKSMLDSAHEMVAKALGGGSRGSS</sequence>
<name>A0A9W9RYX9_9EURO</name>
<evidence type="ECO:0000256" key="1">
    <source>
        <dbReference type="SAM" id="MobiDB-lite"/>
    </source>
</evidence>
<dbReference type="EMBL" id="JAPZBS010000007">
    <property type="protein sequence ID" value="KAJ5367919.1"/>
    <property type="molecule type" value="Genomic_DNA"/>
</dbReference>